<evidence type="ECO:0000313" key="2">
    <source>
        <dbReference type="EMBL" id="VDD87788.1"/>
    </source>
</evidence>
<dbReference type="WBParaSite" id="EVEC_0000322301-mRNA-1">
    <property type="protein sequence ID" value="EVEC_0000322301-mRNA-1"/>
    <property type="gene ID" value="EVEC_0000322301"/>
</dbReference>
<dbReference type="EMBL" id="UXUI01007474">
    <property type="protein sequence ID" value="VDD87788.1"/>
    <property type="molecule type" value="Genomic_DNA"/>
</dbReference>
<dbReference type="Proteomes" id="UP000274131">
    <property type="component" value="Unassembled WGS sequence"/>
</dbReference>
<feature type="compositionally biased region" description="Basic and acidic residues" evidence="1">
    <location>
        <begin position="134"/>
        <end position="144"/>
    </location>
</feature>
<feature type="compositionally biased region" description="Basic and acidic residues" evidence="1">
    <location>
        <begin position="37"/>
        <end position="89"/>
    </location>
</feature>
<proteinExistence type="predicted"/>
<feature type="compositionally biased region" description="Basic and acidic residues" evidence="1">
    <location>
        <begin position="157"/>
        <end position="169"/>
    </location>
</feature>
<protein>
    <submittedName>
        <fullName evidence="4">RanBD1 domain-containing protein</fullName>
    </submittedName>
</protein>
<evidence type="ECO:0000256" key="1">
    <source>
        <dbReference type="SAM" id="MobiDB-lite"/>
    </source>
</evidence>
<feature type="compositionally biased region" description="Basic and acidic residues" evidence="1">
    <location>
        <begin position="220"/>
        <end position="242"/>
    </location>
</feature>
<gene>
    <name evidence="2" type="ORF">EVEC_LOCUS2931</name>
</gene>
<dbReference type="PROSITE" id="PS51257">
    <property type="entry name" value="PROKAR_LIPOPROTEIN"/>
    <property type="match status" value="1"/>
</dbReference>
<organism evidence="4">
    <name type="scientific">Enterobius vermicularis</name>
    <name type="common">Human pinworm</name>
    <dbReference type="NCBI Taxonomy" id="51028"/>
    <lineage>
        <taxon>Eukaryota</taxon>
        <taxon>Metazoa</taxon>
        <taxon>Ecdysozoa</taxon>
        <taxon>Nematoda</taxon>
        <taxon>Chromadorea</taxon>
        <taxon>Rhabditida</taxon>
        <taxon>Spirurina</taxon>
        <taxon>Oxyuridomorpha</taxon>
        <taxon>Oxyuroidea</taxon>
        <taxon>Oxyuridae</taxon>
        <taxon>Enterobius</taxon>
    </lineage>
</organism>
<sequence>MILLYVKCAHCCNTSLAQACGRKPKARKNACPQEGSGDQRAECASEGKNDVSFENEQDAKQESNDKKAQVVDDSDLKKETADLKNEEAANSKVETQTTSKGGRPKRAPKSVKEEVSAAENEVKGDQTKQNSELESEKPNSKDGDVAGESGQQLAVKAEVDFDVRDERHAVAKSVCKRGRAKKNEGPKDDKAVSSKKEEGKAEVTKSDGKMSKRVGRGTKRLADGKDADGAEEGGEREVESHDVLLPAEDLSEFRCVGHQIDKETGKMHFKLSRGRKMKLVTVEEAKSSAMEACFDYMVQKIIRM</sequence>
<feature type="compositionally biased region" description="Basic and acidic residues" evidence="1">
    <location>
        <begin position="110"/>
        <end position="126"/>
    </location>
</feature>
<feature type="region of interest" description="Disordered" evidence="1">
    <location>
        <begin position="21"/>
        <end position="242"/>
    </location>
</feature>
<evidence type="ECO:0000313" key="4">
    <source>
        <dbReference type="WBParaSite" id="EVEC_0000322301-mRNA-1"/>
    </source>
</evidence>
<accession>A0A0N4V003</accession>
<evidence type="ECO:0000313" key="3">
    <source>
        <dbReference type="Proteomes" id="UP000274131"/>
    </source>
</evidence>
<reference evidence="2 3" key="2">
    <citation type="submission" date="2018-10" db="EMBL/GenBank/DDBJ databases">
        <authorList>
            <consortium name="Pathogen Informatics"/>
        </authorList>
    </citation>
    <scope>NUCLEOTIDE SEQUENCE [LARGE SCALE GENOMIC DNA]</scope>
</reference>
<dbReference type="AlphaFoldDB" id="A0A0N4V003"/>
<feature type="compositionally biased region" description="Basic and acidic residues" evidence="1">
    <location>
        <begin position="181"/>
        <end position="210"/>
    </location>
</feature>
<name>A0A0N4V003_ENTVE</name>
<reference evidence="4" key="1">
    <citation type="submission" date="2017-02" db="UniProtKB">
        <authorList>
            <consortium name="WormBaseParasite"/>
        </authorList>
    </citation>
    <scope>IDENTIFICATION</scope>
</reference>
<keyword evidence="3" id="KW-1185">Reference proteome</keyword>